<dbReference type="InterPro" id="IPR008979">
    <property type="entry name" value="Galactose-bd-like_sf"/>
</dbReference>
<reference evidence="5" key="1">
    <citation type="submission" date="2018-10" db="EMBL/GenBank/DDBJ databases">
        <title>Hidden diversity of soil giant viruses.</title>
        <authorList>
            <person name="Schulz F."/>
            <person name="Alteio L."/>
            <person name="Goudeau D."/>
            <person name="Ryan E.M."/>
            <person name="Malmstrom R.R."/>
            <person name="Blanchard J."/>
            <person name="Woyke T."/>
        </authorList>
    </citation>
    <scope>NUCLEOTIDE SEQUENCE</scope>
    <source>
        <strain evidence="5">SYV1</strain>
    </source>
</reference>
<dbReference type="PROSITE" id="PS51393">
    <property type="entry name" value="LIPOXYGENASE_3"/>
    <property type="match status" value="1"/>
</dbReference>
<dbReference type="InterPro" id="IPR013819">
    <property type="entry name" value="LipOase_C"/>
</dbReference>
<protein>
    <recommendedName>
        <fullName evidence="4">Lipoxygenase domain-containing protein</fullName>
    </recommendedName>
</protein>
<evidence type="ECO:0000313" key="5">
    <source>
        <dbReference type="EMBL" id="AYV86658.1"/>
    </source>
</evidence>
<dbReference type="GO" id="GO:0034440">
    <property type="term" value="P:lipid oxidation"/>
    <property type="evidence" value="ECO:0007669"/>
    <property type="project" value="InterPro"/>
</dbReference>
<dbReference type="InterPro" id="IPR036226">
    <property type="entry name" value="LipOase_C_sf"/>
</dbReference>
<dbReference type="PANTHER" id="PTHR11771">
    <property type="entry name" value="LIPOXYGENASE"/>
    <property type="match status" value="1"/>
</dbReference>
<evidence type="ECO:0000256" key="3">
    <source>
        <dbReference type="SAM" id="MobiDB-lite"/>
    </source>
</evidence>
<dbReference type="EMBL" id="MK072511">
    <property type="protein sequence ID" value="AYV86658.1"/>
    <property type="molecule type" value="Genomic_DNA"/>
</dbReference>
<keyword evidence="1" id="KW-0479">Metal-binding</keyword>
<dbReference type="GO" id="GO:0046872">
    <property type="term" value="F:metal ion binding"/>
    <property type="evidence" value="ECO:0007669"/>
    <property type="project" value="UniProtKB-KW"/>
</dbReference>
<accession>A0A3G5AHN6</accession>
<dbReference type="Gene3D" id="3.10.450.60">
    <property type="match status" value="1"/>
</dbReference>
<dbReference type="Gene3D" id="1.20.245.10">
    <property type="entry name" value="Lipoxygenase-1, Domain 5"/>
    <property type="match status" value="1"/>
</dbReference>
<dbReference type="GO" id="GO:0016702">
    <property type="term" value="F:oxidoreductase activity, acting on single donors with incorporation of molecular oxygen, incorporation of two atoms of oxygen"/>
    <property type="evidence" value="ECO:0007669"/>
    <property type="project" value="InterPro"/>
</dbReference>
<proteinExistence type="predicted"/>
<dbReference type="SUPFAM" id="SSF48484">
    <property type="entry name" value="Lipoxigenase"/>
    <property type="match status" value="1"/>
</dbReference>
<feature type="domain" description="Lipoxygenase" evidence="4">
    <location>
        <begin position="399"/>
        <end position="904"/>
    </location>
</feature>
<feature type="compositionally biased region" description="Polar residues" evidence="3">
    <location>
        <begin position="274"/>
        <end position="290"/>
    </location>
</feature>
<sequence length="904" mass="101994">MEKKCEKTLPNAHHQVLRNRVAGAAARIVARTCQTQRITSQAIPPCNPCGNVAIPHVAVAVATSPLQSNSNNNINIEPQNCSSVTFTTTSGSMLAEHIQFKKDSTRKTNTLNDNSDWKTFQISCLRLITCTNKTLKMEDVSFPCPTQSDCNYPLSNLFDDNSGTFMHTCGNNDIHLVDIRLQCPVELSSVEILNRQACEDRLNGVTVTVHSVDGRLIKQFTLTGQKDWQKFQFRSPIPNVISKYEYPQSDNEDEEDSKEVSSPSPNNDEDDGNMSDNENLPQHQPQNAGANNPPFDPYFELIPWTLSPPLVTPLSQKLPKHQKISANPNCLLPQGHNFSLGDLFHTGLALYKGTLLSSKSQAEVSIDEYYNETWKKQTTFIKFGPSVVGEEKLDGVYTWKSDRRFGDQRLMGVNPIVIRRLRSDGPLPSDWLLTPSDSLVISSLGVRLPGKSFANARQEGLIFYVDYRHLATFNLESGRNGIVTPYPLCVFVYQKSQRALWPIFFQFDRSSPLGSCLGSIIIHYSQVSQYKRSWQYAKLCFQAADFTVHQLYSHLTKCHLVMEIVCVLTYRWLPKHHVVFNILKHHFDRTLAINYGARIELIPNVLADICGTNAQGIYNLIGHFFSTYDFQGEYLPNELTSRGFQSNIQDLTNDTPSYYYARDALSLWAIIYSFVQSRLKNIYSTDASVVSDTILQNWAAKLHEELPIFRTAGNVDTHKGFPMRFQSLKEITDAVSHCIFTAVGQHGAVNFLQEYFMAFIPNMPAAIHPATLRHSAIDLTINSMSQLEFQSIDKQFFVKSLPRHGSGFLQKVIVEILADTTQTKSFLDWATTKRDKHSKCSAACFKLKLYTTIVSDLLERDKTIHDRNKRPAAKKLARKYDMLLAGTNSKGFWGNSALKSSVSI</sequence>
<evidence type="ECO:0000256" key="2">
    <source>
        <dbReference type="ARBA" id="ARBA00023002"/>
    </source>
</evidence>
<dbReference type="SUPFAM" id="SSF49785">
    <property type="entry name" value="Galactose-binding domain-like"/>
    <property type="match status" value="1"/>
</dbReference>
<evidence type="ECO:0000259" key="4">
    <source>
        <dbReference type="PROSITE" id="PS51393"/>
    </source>
</evidence>
<dbReference type="Gene3D" id="2.60.120.260">
    <property type="entry name" value="Galactose-binding domain-like"/>
    <property type="match status" value="1"/>
</dbReference>
<evidence type="ECO:0000256" key="1">
    <source>
        <dbReference type="ARBA" id="ARBA00022723"/>
    </source>
</evidence>
<dbReference type="InterPro" id="IPR000907">
    <property type="entry name" value="LipOase"/>
</dbReference>
<feature type="region of interest" description="Disordered" evidence="3">
    <location>
        <begin position="245"/>
        <end position="294"/>
    </location>
</feature>
<organism evidence="5">
    <name type="scientific">Sylvanvirus sp</name>
    <dbReference type="NCBI Taxonomy" id="2487774"/>
    <lineage>
        <taxon>Viruses</taxon>
    </lineage>
</organism>
<gene>
    <name evidence="5" type="ORF">Sylvanvirus5_26</name>
</gene>
<dbReference type="Pfam" id="PF00305">
    <property type="entry name" value="Lipoxygenase"/>
    <property type="match status" value="1"/>
</dbReference>
<keyword evidence="2" id="KW-0560">Oxidoreductase</keyword>
<name>A0A3G5AHN6_9VIRU</name>